<gene>
    <name evidence="1" type="ORF">M378DRAFT_690781</name>
</gene>
<dbReference type="AlphaFoldDB" id="A0A0C2XKN0"/>
<feature type="non-terminal residue" evidence="1">
    <location>
        <position position="1"/>
    </location>
</feature>
<accession>A0A0C2XKN0</accession>
<name>A0A0C2XKN0_AMAMK</name>
<dbReference type="EMBL" id="KN818225">
    <property type="protein sequence ID" value="KIL69628.1"/>
    <property type="molecule type" value="Genomic_DNA"/>
</dbReference>
<dbReference type="Proteomes" id="UP000054549">
    <property type="component" value="Unassembled WGS sequence"/>
</dbReference>
<dbReference type="InParanoid" id="A0A0C2XKN0"/>
<sequence>EHKLARYIVQSEERSLVLYRGVKARKELSHHRTHTCLIYANVSHFPYACASVDGARFEGFSTLHESSAECSLRVCNFESPTYCPPRSSFLHAYSRAPPVSNLNRKCQLPFLRECGYSRYLIMVRRGC</sequence>
<reference evidence="1 2" key="1">
    <citation type="submission" date="2014-04" db="EMBL/GenBank/DDBJ databases">
        <title>Evolutionary Origins and Diversification of the Mycorrhizal Mutualists.</title>
        <authorList>
            <consortium name="DOE Joint Genome Institute"/>
            <consortium name="Mycorrhizal Genomics Consortium"/>
            <person name="Kohler A."/>
            <person name="Kuo A."/>
            <person name="Nagy L.G."/>
            <person name="Floudas D."/>
            <person name="Copeland A."/>
            <person name="Barry K.W."/>
            <person name="Cichocki N."/>
            <person name="Veneault-Fourrey C."/>
            <person name="LaButti K."/>
            <person name="Lindquist E.A."/>
            <person name="Lipzen A."/>
            <person name="Lundell T."/>
            <person name="Morin E."/>
            <person name="Murat C."/>
            <person name="Riley R."/>
            <person name="Ohm R."/>
            <person name="Sun H."/>
            <person name="Tunlid A."/>
            <person name="Henrissat B."/>
            <person name="Grigoriev I.V."/>
            <person name="Hibbett D.S."/>
            <person name="Martin F."/>
        </authorList>
    </citation>
    <scope>NUCLEOTIDE SEQUENCE [LARGE SCALE GENOMIC DNA]</scope>
    <source>
        <strain evidence="1 2">Koide BX008</strain>
    </source>
</reference>
<dbReference type="HOGENOM" id="CLU_1975698_0_0_1"/>
<evidence type="ECO:0000313" key="1">
    <source>
        <dbReference type="EMBL" id="KIL69628.1"/>
    </source>
</evidence>
<proteinExistence type="predicted"/>
<evidence type="ECO:0000313" key="2">
    <source>
        <dbReference type="Proteomes" id="UP000054549"/>
    </source>
</evidence>
<keyword evidence="2" id="KW-1185">Reference proteome</keyword>
<protein>
    <submittedName>
        <fullName evidence="1">Uncharacterized protein</fullName>
    </submittedName>
</protein>
<organism evidence="1 2">
    <name type="scientific">Amanita muscaria (strain Koide BX008)</name>
    <dbReference type="NCBI Taxonomy" id="946122"/>
    <lineage>
        <taxon>Eukaryota</taxon>
        <taxon>Fungi</taxon>
        <taxon>Dikarya</taxon>
        <taxon>Basidiomycota</taxon>
        <taxon>Agaricomycotina</taxon>
        <taxon>Agaricomycetes</taxon>
        <taxon>Agaricomycetidae</taxon>
        <taxon>Agaricales</taxon>
        <taxon>Pluteineae</taxon>
        <taxon>Amanitaceae</taxon>
        <taxon>Amanita</taxon>
    </lineage>
</organism>